<feature type="transmembrane region" description="Helical" evidence="1">
    <location>
        <begin position="12"/>
        <end position="33"/>
    </location>
</feature>
<dbReference type="AlphaFoldDB" id="A0A509E8G9"/>
<proteinExistence type="predicted"/>
<keyword evidence="1" id="KW-0472">Membrane</keyword>
<dbReference type="RefSeq" id="WP_185156712.1">
    <property type="nucleotide sequence ID" value="NZ_CABFPH010000003.1"/>
</dbReference>
<organism evidence="2 3">
    <name type="scientific">Methylobacterium symbioticum</name>
    <dbReference type="NCBI Taxonomy" id="2584084"/>
    <lineage>
        <taxon>Bacteria</taxon>
        <taxon>Pseudomonadati</taxon>
        <taxon>Pseudomonadota</taxon>
        <taxon>Alphaproteobacteria</taxon>
        <taxon>Hyphomicrobiales</taxon>
        <taxon>Methylobacteriaceae</taxon>
        <taxon>Methylobacterium</taxon>
    </lineage>
</organism>
<name>A0A509E8G9_9HYPH</name>
<evidence type="ECO:0000313" key="2">
    <source>
        <dbReference type="EMBL" id="VUD69789.1"/>
    </source>
</evidence>
<evidence type="ECO:0000313" key="3">
    <source>
        <dbReference type="Proteomes" id="UP000410984"/>
    </source>
</evidence>
<keyword evidence="1" id="KW-1133">Transmembrane helix</keyword>
<evidence type="ECO:0000256" key="1">
    <source>
        <dbReference type="SAM" id="Phobius"/>
    </source>
</evidence>
<dbReference type="Proteomes" id="UP000410984">
    <property type="component" value="Unassembled WGS sequence"/>
</dbReference>
<dbReference type="EMBL" id="CABFPH010000003">
    <property type="protein sequence ID" value="VUD69789.1"/>
    <property type="molecule type" value="Genomic_DNA"/>
</dbReference>
<sequence>MQIIRHPQSGDSVAASLAFALSLLGLLLAWAAFERVYEAEACQLEGAIGRLRAAS</sequence>
<keyword evidence="3" id="KW-1185">Reference proteome</keyword>
<reference evidence="2 3" key="1">
    <citation type="submission" date="2019-06" db="EMBL/GenBank/DDBJ databases">
        <authorList>
            <person name="Rodrigo-Torres L."/>
            <person name="Arahal R. D."/>
            <person name="Lucena T."/>
        </authorList>
    </citation>
    <scope>NUCLEOTIDE SEQUENCE [LARGE SCALE GENOMIC DNA]</scope>
    <source>
        <strain evidence="2 3">SB0023/3</strain>
    </source>
</reference>
<keyword evidence="1" id="KW-0812">Transmembrane</keyword>
<gene>
    <name evidence="2" type="ORF">MET9862_00347</name>
</gene>
<protein>
    <submittedName>
        <fullName evidence="2">Uncharacterized protein</fullName>
    </submittedName>
</protein>
<accession>A0A509E8G9</accession>